<dbReference type="Gene3D" id="3.40.50.300">
    <property type="entry name" value="P-loop containing nucleotide triphosphate hydrolases"/>
    <property type="match status" value="2"/>
</dbReference>
<dbReference type="GO" id="GO:0005524">
    <property type="term" value="F:ATP binding"/>
    <property type="evidence" value="ECO:0007669"/>
    <property type="project" value="InterPro"/>
</dbReference>
<gene>
    <name evidence="2" type="ORF">CEJ45_17885</name>
</gene>
<dbReference type="InterPro" id="IPR006935">
    <property type="entry name" value="Helicase/UvrB_N"/>
</dbReference>
<dbReference type="Pfam" id="PF04851">
    <property type="entry name" value="ResIII"/>
    <property type="match status" value="1"/>
</dbReference>
<evidence type="ECO:0000259" key="1">
    <source>
        <dbReference type="Pfam" id="PF04851"/>
    </source>
</evidence>
<keyword evidence="3" id="KW-1185">Reference proteome</keyword>
<feature type="domain" description="Helicase/UvrB N-terminal" evidence="1">
    <location>
        <begin position="79"/>
        <end position="242"/>
    </location>
</feature>
<accession>A0A225SQJ8</accession>
<protein>
    <recommendedName>
        <fullName evidence="1">Helicase/UvrB N-terminal domain-containing protein</fullName>
    </recommendedName>
</protein>
<dbReference type="EMBL" id="NJGV01000019">
    <property type="protein sequence ID" value="OWY33317.1"/>
    <property type="molecule type" value="Genomic_DNA"/>
</dbReference>
<sequence length="825" mass="92056">MLVMGSSSTRFLTQYLNTSALIRALTPTITRNWGNCWMFELKVFQAKAAQLIADRYAFFANHEFRPRKGKTPRPYFQALSAITGAGKTPILAEAVAQIRAHFGCEPIVFWMSKAKSVVAQTYSNFSGGGKYSGLIEGFRVVNASELNPHMISDSSTALMVLATTGLFNNKDQAAGQLNIYKKDADLFGNQSPWERLIERFDGKQRRPLVIVYDEGHNLSEQQSEILGELEPDAFLLASATLKLPENFNRSIVQHIRLWIEDVGDRAIFSKLGAVDEHGDVSAKMFITTAIDSKDVVDAQLVKKGIQFDGTTSTMETCLDDLVGRMNLLQTEITARGLDFKPKAIYVCKTNMTDDGGRDDHTKPFHQRSAPPIRIWRHLVEEQKIDPKTIAIYANLAFIEGNKPDMVNLFSKGENDFDNFSEGDFQHIIFNLALQEGWDDPACYLAYIDKSMGSSIQVEQVIGRVLRQPKATHYDNALLNSAHFFLRVDSKPVFEESIRNVKAKLQSEGAPIEITSNYGSSGGGAEDLMPKEGIDVKLCHVHADAEGAHEAIADIISQFPNFEENSPNTVGQAHSATELIDLTHLDGESPKTAWVEVGHTNPVRLRWFIESALRVRSKGAKAATDFQHKKFDVRVQVNSIAHKQAEKAANEIVSAYYDLTELVYESMRPFEFGAMRVPKNSSAFVNGLYERYAGFNKFELPFAQALDTVGLPWHRNPSNGGFYIPLLSEGDTASFFPDFIVWKGDKIFCLDTKGSHLLSDAVARKLFDIQEDGKTKIQLRFITEGKQSALRGKAIPGGYTVWKMKSGTPASIHFDNMDKAIKECLR</sequence>
<proteinExistence type="predicted"/>
<reference evidence="2 3" key="1">
    <citation type="journal article" date="2010" name="Int. J. Syst. Evol. Microbiol.">
        <title>Reclassification of Herbaspirillum putei as a later heterotypic synonym of Herbaspirillum huttiense, with the description of H. huttiense subsp. huttiense subsp. nov. and H. huttiense subsp. putei subsp. nov., comb. nov., and description of Herbaspirillum aquaticum sp. nov.</title>
        <authorList>
            <person name="Dobritsa A.P."/>
            <person name="Reddy M.C."/>
            <person name="Samadpour M."/>
        </authorList>
    </citation>
    <scope>NUCLEOTIDE SEQUENCE [LARGE SCALE GENOMIC DNA]</scope>
    <source>
        <strain evidence="2 3">IEH 4430</strain>
    </source>
</reference>
<dbReference type="InterPro" id="IPR027417">
    <property type="entry name" value="P-loop_NTPase"/>
</dbReference>
<name>A0A225SQJ8_9BURK</name>
<dbReference type="AlphaFoldDB" id="A0A225SQJ8"/>
<organism evidence="2 3">
    <name type="scientific">Herbaspirillum aquaticum</name>
    <dbReference type="NCBI Taxonomy" id="568783"/>
    <lineage>
        <taxon>Bacteria</taxon>
        <taxon>Pseudomonadati</taxon>
        <taxon>Pseudomonadota</taxon>
        <taxon>Betaproteobacteria</taxon>
        <taxon>Burkholderiales</taxon>
        <taxon>Oxalobacteraceae</taxon>
        <taxon>Herbaspirillum</taxon>
    </lineage>
</organism>
<dbReference type="GO" id="GO:0016787">
    <property type="term" value="F:hydrolase activity"/>
    <property type="evidence" value="ECO:0007669"/>
    <property type="project" value="InterPro"/>
</dbReference>
<dbReference type="Proteomes" id="UP000214747">
    <property type="component" value="Unassembled WGS sequence"/>
</dbReference>
<evidence type="ECO:0000313" key="3">
    <source>
        <dbReference type="Proteomes" id="UP000214747"/>
    </source>
</evidence>
<dbReference type="GO" id="GO:0003677">
    <property type="term" value="F:DNA binding"/>
    <property type="evidence" value="ECO:0007669"/>
    <property type="project" value="InterPro"/>
</dbReference>
<comment type="caution">
    <text evidence="2">The sequence shown here is derived from an EMBL/GenBank/DDBJ whole genome shotgun (WGS) entry which is preliminary data.</text>
</comment>
<dbReference type="SUPFAM" id="SSF52540">
    <property type="entry name" value="P-loop containing nucleoside triphosphate hydrolases"/>
    <property type="match status" value="1"/>
</dbReference>
<evidence type="ECO:0000313" key="2">
    <source>
        <dbReference type="EMBL" id="OWY33317.1"/>
    </source>
</evidence>